<keyword evidence="3" id="KW-1185">Reference proteome</keyword>
<dbReference type="AlphaFoldDB" id="A0A1B2I497"/>
<dbReference type="RefSeq" id="WP_066744268.1">
    <property type="nucleotide sequence ID" value="NZ_CP016757.1"/>
</dbReference>
<reference evidence="2" key="1">
    <citation type="submission" date="2016-08" db="EMBL/GenBank/DDBJ databases">
        <title>Complete genome of Cloacibacillus porcorum.</title>
        <authorList>
            <person name="Looft T."/>
            <person name="Bayles D.O."/>
            <person name="Alt D.P."/>
        </authorList>
    </citation>
    <scope>NUCLEOTIDE SEQUENCE [LARGE SCALE GENOMIC DNA]</scope>
    <source>
        <strain evidence="2">CL-84</strain>
    </source>
</reference>
<sequence>MRRKFIMLMLALSLLAASLPAQADLLFTRQDNGYSNTALGIIQGAGDPVSPLVSNMGGNSGQGIYPFKNADGNFRIAITLYTGNGTDVISIYNPGEQSQWTQQSSWKAPLREATTTLHNTRMMVEMGGSLYATAYDIPIVSRVSTANDVYKQDKKYEYYHNDSKYNGHGEALNAYNGNLYAIFTGSNDPWNTTSGSYRLNQLVKLDSELNELARVEMKGKNLDGFTPGAYSQKEGRLYVATLGGVQKFGDEWNPESCIEMADLNTMEVTSLITAGEMNVVDPTFKHMFDAVVFVGDKVYIQAAKWTSGEDYTAGYSIRIYETTLEKLSKGDIGKLLRDFTGDYGYRLGLAYDESTNYLWAGVGYSLWRYDGANWTEFGSNALSGNISAYTAVSPTGTITPVEPDTPLGDGGGGGGCNGDWGAIALLALMPLFLRRRV</sequence>
<evidence type="ECO:0000313" key="3">
    <source>
        <dbReference type="Proteomes" id="UP000093044"/>
    </source>
</evidence>
<dbReference type="Proteomes" id="UP000093044">
    <property type="component" value="Chromosome"/>
</dbReference>
<gene>
    <name evidence="2" type="ORF">BED41_06650</name>
</gene>
<dbReference type="NCBIfam" id="TIGR04564">
    <property type="entry name" value="Synergist_CTERM"/>
    <property type="match status" value="1"/>
</dbReference>
<feature type="signal peptide" evidence="1">
    <location>
        <begin position="1"/>
        <end position="23"/>
    </location>
</feature>
<feature type="chain" id="PRO_5008538894" evidence="1">
    <location>
        <begin position="24"/>
        <end position="437"/>
    </location>
</feature>
<organism evidence="2 3">
    <name type="scientific">Cloacibacillus porcorum</name>
    <dbReference type="NCBI Taxonomy" id="1197717"/>
    <lineage>
        <taxon>Bacteria</taxon>
        <taxon>Thermotogati</taxon>
        <taxon>Synergistota</taxon>
        <taxon>Synergistia</taxon>
        <taxon>Synergistales</taxon>
        <taxon>Synergistaceae</taxon>
        <taxon>Cloacibacillus</taxon>
    </lineage>
</organism>
<evidence type="ECO:0000256" key="1">
    <source>
        <dbReference type="SAM" id="SignalP"/>
    </source>
</evidence>
<dbReference type="OrthoDB" id="3580at2"/>
<dbReference type="GeneID" id="83057528"/>
<dbReference type="EMBL" id="CP016757">
    <property type="protein sequence ID" value="ANZ44795.1"/>
    <property type="molecule type" value="Genomic_DNA"/>
</dbReference>
<name>A0A1B2I497_9BACT</name>
<evidence type="ECO:0000313" key="2">
    <source>
        <dbReference type="EMBL" id="ANZ44795.1"/>
    </source>
</evidence>
<dbReference type="KEGG" id="cpor:BED41_06650"/>
<dbReference type="SUPFAM" id="SSF63825">
    <property type="entry name" value="YWTD domain"/>
    <property type="match status" value="1"/>
</dbReference>
<dbReference type="InterPro" id="IPR030821">
    <property type="entry name" value="Synergist_CTERM"/>
</dbReference>
<keyword evidence="1" id="KW-0732">Signal</keyword>
<accession>A0A1B2I497</accession>
<proteinExistence type="predicted"/>
<protein>
    <submittedName>
        <fullName evidence="2">Uncharacterized protein</fullName>
    </submittedName>
</protein>
<dbReference type="STRING" id="1197717.BED41_06650"/>